<dbReference type="GeneID" id="115809263"/>
<evidence type="ECO:0000256" key="1">
    <source>
        <dbReference type="ARBA" id="ARBA00004611"/>
    </source>
</evidence>
<evidence type="ECO:0000256" key="6">
    <source>
        <dbReference type="ARBA" id="ARBA00023069"/>
    </source>
</evidence>
<dbReference type="InterPro" id="IPR039505">
    <property type="entry name" value="DRC1/2_N"/>
</dbReference>
<comment type="similarity">
    <text evidence="2">Belongs to the DRC1 family.</text>
</comment>
<dbReference type="InterPro" id="IPR029440">
    <property type="entry name" value="DRC1_C"/>
</dbReference>
<gene>
    <name evidence="15" type="primary">drc1</name>
</gene>
<keyword evidence="14" id="KW-1185">Reference proteome</keyword>
<evidence type="ECO:0000256" key="11">
    <source>
        <dbReference type="SAM" id="MobiDB-lite"/>
    </source>
</evidence>
<dbReference type="RefSeq" id="XP_030626707.1">
    <property type="nucleotide sequence ID" value="XM_030770847.1"/>
</dbReference>
<dbReference type="CTD" id="92749"/>
<dbReference type="AlphaFoldDB" id="A0A6J2V4L6"/>
<evidence type="ECO:0000256" key="8">
    <source>
        <dbReference type="ARBA" id="ARBA00031554"/>
    </source>
</evidence>
<dbReference type="Pfam" id="PF14775">
    <property type="entry name" value="NYD-SP28_assoc"/>
    <property type="match status" value="1"/>
</dbReference>
<evidence type="ECO:0000256" key="5">
    <source>
        <dbReference type="ARBA" id="ARBA00023054"/>
    </source>
</evidence>
<dbReference type="Pfam" id="PF14772">
    <property type="entry name" value="NYD-SP28"/>
    <property type="match status" value="1"/>
</dbReference>
<organism evidence="14 15">
    <name type="scientific">Chanos chanos</name>
    <name type="common">Milkfish</name>
    <name type="synonym">Mugil chanos</name>
    <dbReference type="NCBI Taxonomy" id="29144"/>
    <lineage>
        <taxon>Eukaryota</taxon>
        <taxon>Metazoa</taxon>
        <taxon>Chordata</taxon>
        <taxon>Craniata</taxon>
        <taxon>Vertebrata</taxon>
        <taxon>Euteleostomi</taxon>
        <taxon>Actinopterygii</taxon>
        <taxon>Neopterygii</taxon>
        <taxon>Teleostei</taxon>
        <taxon>Ostariophysi</taxon>
        <taxon>Gonorynchiformes</taxon>
        <taxon>Chanidae</taxon>
        <taxon>Chanos</taxon>
    </lineage>
</organism>
<evidence type="ECO:0000259" key="13">
    <source>
        <dbReference type="Pfam" id="PF14775"/>
    </source>
</evidence>
<feature type="region of interest" description="Disordered" evidence="11">
    <location>
        <begin position="428"/>
        <end position="471"/>
    </location>
</feature>
<dbReference type="GO" id="GO:0060285">
    <property type="term" value="P:cilium-dependent cell motility"/>
    <property type="evidence" value="ECO:0007669"/>
    <property type="project" value="TreeGrafter"/>
</dbReference>
<feature type="compositionally biased region" description="Low complexity" evidence="11">
    <location>
        <begin position="437"/>
        <end position="451"/>
    </location>
</feature>
<comment type="function">
    <text evidence="9">Component of the nexin-dynein regulatory complex (N-DRC) a key regulator of ciliary/flagellar motility which maintains the alignment and integrity of the distal axoneme and regulates microtubule sliding in motile axonemes. Plays a critical role in the assembly of N-DRC and also stabilizes the assembly of multiple inner dynein arms and radial spokes. Coassembles with CCDC65/DRC2 to form a central scaffold needed for assembly of the N-DRC and its attachment to the outer doublet microtubules.</text>
</comment>
<evidence type="ECO:0000256" key="9">
    <source>
        <dbReference type="ARBA" id="ARBA00046115"/>
    </source>
</evidence>
<feature type="domain" description="Dynein regulatory complex protein 1/2 N-terminal" evidence="12">
    <location>
        <begin position="84"/>
        <end position="185"/>
    </location>
</feature>
<comment type="subcellular location">
    <subcellularLocation>
        <location evidence="1">Cytoplasm</location>
        <location evidence="1">Cytoskeleton</location>
        <location evidence="1">Flagellum axoneme</location>
    </subcellularLocation>
</comment>
<keyword evidence="4" id="KW-0282">Flagellum</keyword>
<evidence type="ECO:0000256" key="4">
    <source>
        <dbReference type="ARBA" id="ARBA00022846"/>
    </source>
</evidence>
<dbReference type="PANTHER" id="PTHR21625">
    <property type="entry name" value="NYD-SP28 PROTEIN"/>
    <property type="match status" value="1"/>
</dbReference>
<dbReference type="GO" id="GO:0005858">
    <property type="term" value="C:axonemal dynein complex"/>
    <property type="evidence" value="ECO:0007669"/>
    <property type="project" value="InterPro"/>
</dbReference>
<evidence type="ECO:0000259" key="12">
    <source>
        <dbReference type="Pfam" id="PF14772"/>
    </source>
</evidence>
<dbReference type="GO" id="GO:0003352">
    <property type="term" value="P:regulation of cilium movement"/>
    <property type="evidence" value="ECO:0007669"/>
    <property type="project" value="TreeGrafter"/>
</dbReference>
<keyword evidence="5 10" id="KW-0175">Coiled coil</keyword>
<feature type="compositionally biased region" description="Acidic residues" evidence="11">
    <location>
        <begin position="452"/>
        <end position="462"/>
    </location>
</feature>
<evidence type="ECO:0000256" key="3">
    <source>
        <dbReference type="ARBA" id="ARBA00013815"/>
    </source>
</evidence>
<proteinExistence type="inferred from homology"/>
<feature type="domain" description="Dynein regulatory complex protein 1 C-terminal" evidence="13">
    <location>
        <begin position="608"/>
        <end position="666"/>
    </location>
</feature>
<reference evidence="15" key="1">
    <citation type="submission" date="2025-08" db="UniProtKB">
        <authorList>
            <consortium name="RefSeq"/>
        </authorList>
    </citation>
    <scope>IDENTIFICATION</scope>
</reference>
<accession>A0A6J2V4L6</accession>
<evidence type="ECO:0000256" key="2">
    <source>
        <dbReference type="ARBA" id="ARBA00009688"/>
    </source>
</evidence>
<dbReference type="FunCoup" id="A0A6J2V4L6">
    <property type="interactions" value="170"/>
</dbReference>
<feature type="coiled-coil region" evidence="10">
    <location>
        <begin position="149"/>
        <end position="227"/>
    </location>
</feature>
<name>A0A6J2V4L6_CHACN</name>
<evidence type="ECO:0000313" key="15">
    <source>
        <dbReference type="RefSeq" id="XP_030626707.1"/>
    </source>
</evidence>
<dbReference type="OrthoDB" id="10260459at2759"/>
<feature type="coiled-coil region" evidence="10">
    <location>
        <begin position="319"/>
        <end position="371"/>
    </location>
</feature>
<dbReference type="InParanoid" id="A0A6J2V4L6"/>
<sequence>MRKAGNSYEAQGAANSDSAAERITARRLRIGTRNEAKKRQELGQECPKVVEEEVRKSQVQVEQSERRMTKLQTNGTELVTNILVATDARESQRRKELEEARRLRLEKLENEGKSSYEKFQEINEKWTIAKTKELPQDLRDAQSSQQQLCAQLIADKNQLINELQQELKAFDERYVKDLKKQAEDVDLMIARMEDQVRTLIKSYRQELDQIENSFEDEQEALLMEKKENWEQQTKQRRDKEMELLLQRIKQVEEYGDLLQKLRAEDAEEFNIIKIKLETEVEDREQRLQQEKAIHQLNQEKLDYNYQMLKNSDEEKTIIMSVQKRKITRMQDALNNLKGKCANQVKQSREENQSLTEDYKRNMQQYKRVEKKMKHFAAVNAKRFEDVWLMNEEEVKALVRKVLEVDRLIHEQQLGLTWVPPPMPFMEQSGPTVTQHPAQTSARQAAAKALQADEQEDKAEQDVVESSGGLERKGAGVDGKTVKQVLELLCDETGFLIEDKLLKLLSPVEKDEQSLMKLDSVFSAIGIENEEDVYKMTDFFMKYKQKLKEQEEVTLTLSGGGSSDLIHPNDVLVALRAFTAQHCRSRKGQSQQQHSGLSLEGRDEAEDAKYWESLANIIPESKLKLWAALEAALNMYHSELMARSKLLEETKNLKQQNTEIKMLLYQHYIPKVHAEVEVPQMVHFAHK</sequence>
<feature type="region of interest" description="Disordered" evidence="11">
    <location>
        <begin position="1"/>
        <end position="21"/>
    </location>
</feature>
<evidence type="ECO:0000256" key="7">
    <source>
        <dbReference type="ARBA" id="ARBA00023273"/>
    </source>
</evidence>
<keyword evidence="7" id="KW-0966">Cell projection</keyword>
<dbReference type="InterPro" id="IPR039750">
    <property type="entry name" value="DRC1/DRC2"/>
</dbReference>
<dbReference type="Proteomes" id="UP000504632">
    <property type="component" value="Chromosome 4"/>
</dbReference>
<dbReference type="GO" id="GO:0070286">
    <property type="term" value="P:axonemal dynein complex assembly"/>
    <property type="evidence" value="ECO:0007669"/>
    <property type="project" value="InterPro"/>
</dbReference>
<evidence type="ECO:0000256" key="10">
    <source>
        <dbReference type="SAM" id="Coils"/>
    </source>
</evidence>
<dbReference type="PANTHER" id="PTHR21625:SF1">
    <property type="entry name" value="DYNEIN REGULATORY COMPLEX PROTEIN 1"/>
    <property type="match status" value="1"/>
</dbReference>
<evidence type="ECO:0000313" key="14">
    <source>
        <dbReference type="Proteomes" id="UP000504632"/>
    </source>
</evidence>
<protein>
    <recommendedName>
        <fullName evidence="3">Dynein regulatory complex protein 1</fullName>
    </recommendedName>
    <alternativeName>
        <fullName evidence="8">Coiled-coil domain-containing protein 164</fullName>
    </alternativeName>
</protein>
<keyword evidence="6" id="KW-0969">Cilium</keyword>